<feature type="coiled-coil region" evidence="1">
    <location>
        <begin position="42"/>
        <end position="76"/>
    </location>
</feature>
<keyword evidence="1" id="KW-0175">Coiled coil</keyword>
<evidence type="ECO:0000313" key="2">
    <source>
        <dbReference type="EMBL" id="QOS69161.1"/>
    </source>
</evidence>
<evidence type="ECO:0000313" key="3">
    <source>
        <dbReference type="Proteomes" id="UP000478463"/>
    </source>
</evidence>
<dbReference type="Proteomes" id="UP000478463">
    <property type="component" value="Chromosome"/>
</dbReference>
<organism evidence="2 3">
    <name type="scientific">Eggerthella guodeyinii</name>
    <dbReference type="NCBI Taxonomy" id="2690837"/>
    <lineage>
        <taxon>Bacteria</taxon>
        <taxon>Bacillati</taxon>
        <taxon>Actinomycetota</taxon>
        <taxon>Coriobacteriia</taxon>
        <taxon>Eggerthellales</taxon>
        <taxon>Eggerthellaceae</taxon>
        <taxon>Eggerthella</taxon>
    </lineage>
</organism>
<accession>A0A6L7IW87</accession>
<dbReference type="AlphaFoldDB" id="A0A6L7IW87"/>
<dbReference type="KEGG" id="egd:GS424_004775"/>
<proteinExistence type="predicted"/>
<dbReference type="RefSeq" id="WP_015760321.1">
    <property type="nucleotide sequence ID" value="NZ_CP063310.1"/>
</dbReference>
<gene>
    <name evidence="2" type="ORF">GS424_004775</name>
</gene>
<reference evidence="2 3" key="1">
    <citation type="submission" date="2020-10" db="EMBL/GenBank/DDBJ databases">
        <title>Eggerthella sp. nov., isolated from human feces.</title>
        <authorList>
            <person name="Yajun G."/>
        </authorList>
    </citation>
    <scope>NUCLEOTIDE SEQUENCE [LARGE SCALE GENOMIC DNA]</scope>
    <source>
        <strain evidence="2 3">HF-1101</strain>
    </source>
</reference>
<protein>
    <submittedName>
        <fullName evidence="2">Uncharacterized protein</fullName>
    </submittedName>
</protein>
<sequence length="152" mass="16809">MSDEAYEHLADLLDALPALQEKGAMLARARWADRVAQLADERETCASLLESADDRLRQAEERLARAEGVDEAARDDARRAVLHAAALRGFRIAPRQNADRALQDALAASPFDTVADARSARMEPERRQALEAEIAAYQRDYACTLAKCEQGE</sequence>
<dbReference type="EMBL" id="CP063310">
    <property type="protein sequence ID" value="QOS69161.1"/>
    <property type="molecule type" value="Genomic_DNA"/>
</dbReference>
<evidence type="ECO:0000256" key="1">
    <source>
        <dbReference type="SAM" id="Coils"/>
    </source>
</evidence>
<name>A0A6L7IW87_9ACTN</name>